<comment type="caution">
    <text evidence="1">The sequence shown here is derived from an EMBL/GenBank/DDBJ whole genome shotgun (WGS) entry which is preliminary data.</text>
</comment>
<evidence type="ECO:0000313" key="2">
    <source>
        <dbReference type="Proteomes" id="UP001162992"/>
    </source>
</evidence>
<keyword evidence="2" id="KW-1185">Reference proteome</keyword>
<accession>A0ACC2C6Y1</accession>
<dbReference type="Proteomes" id="UP001162992">
    <property type="component" value="Chromosome 11"/>
</dbReference>
<protein>
    <submittedName>
        <fullName evidence="1">Uncharacterized protein</fullName>
    </submittedName>
</protein>
<name>A0ACC2C6Y1_DIPCM</name>
<proteinExistence type="predicted"/>
<sequence length="607" mass="66280">MGCWVDAAWAIVSSGWMVLVASIWIECFGGASYNFSLYSQKIKAALGYNQQTLDTLAFFKVLGTTQGIFSGLLYDYSSPLIVLAVGALHNVIGYLMLWLSVTGRISSPSVWEMCLFVFIAINGQTFFGTATVVTCVKIFPADRGTVIGLLKGFMGVSGAIMTQFYYFLCGSDANSFLLMLSWLPTVCVLSVMWMVKPLKTVEIVKAKEFNFYFLSGLLVFLAAYLLSVLVVESTFILDYSSIASVCIIMLLILVFPFWVVLKSVLFNTVPPPEQCEPLLCDVDQQSEVQGQLWFKEHTVGVADEINNNYLKRLGTSSNKIRMKENPEEFPHRIDFHAGTEDCVSQTQQLAAYSLPSIGNDLTIREALFSADFWLLFMAIACGVGSVSSANDNLGQVGLSLGYSELGISTCNSLTCIFTCLGRLGAGILSDHCLHAFGTPRPAFVVLSMAAVSVGHVLNAIPVPGSLYLSSVVINFFDGMQWSLMFSITSELFGLPSFGTLLNIVSCACPLGAYIISVQITGRLYDMEAQKEANLGIVSFPSDYYPFPLSPQSITDVDFAKTLTCHGSHCFRVAFIAMAGFSLLGAFFAAIIVSNTHNFYKSSRLVSQ</sequence>
<gene>
    <name evidence="1" type="ORF">O6H91_11G021700</name>
</gene>
<reference evidence="2" key="1">
    <citation type="journal article" date="2024" name="Proc. Natl. Acad. Sci. U.S.A.">
        <title>Extraordinary preservation of gene collinearity over three hundred million years revealed in homosporous lycophytes.</title>
        <authorList>
            <person name="Li C."/>
            <person name="Wickell D."/>
            <person name="Kuo L.Y."/>
            <person name="Chen X."/>
            <person name="Nie B."/>
            <person name="Liao X."/>
            <person name="Peng D."/>
            <person name="Ji J."/>
            <person name="Jenkins J."/>
            <person name="Williams M."/>
            <person name="Shu S."/>
            <person name="Plott C."/>
            <person name="Barry K."/>
            <person name="Rajasekar S."/>
            <person name="Grimwood J."/>
            <person name="Han X."/>
            <person name="Sun S."/>
            <person name="Hou Z."/>
            <person name="He W."/>
            <person name="Dai G."/>
            <person name="Sun C."/>
            <person name="Schmutz J."/>
            <person name="Leebens-Mack J.H."/>
            <person name="Li F.W."/>
            <person name="Wang L."/>
        </authorList>
    </citation>
    <scope>NUCLEOTIDE SEQUENCE [LARGE SCALE GENOMIC DNA]</scope>
    <source>
        <strain evidence="2">cv. PW_Plant_1</strain>
    </source>
</reference>
<organism evidence="1 2">
    <name type="scientific">Diphasiastrum complanatum</name>
    <name type="common">Issler's clubmoss</name>
    <name type="synonym">Lycopodium complanatum</name>
    <dbReference type="NCBI Taxonomy" id="34168"/>
    <lineage>
        <taxon>Eukaryota</taxon>
        <taxon>Viridiplantae</taxon>
        <taxon>Streptophyta</taxon>
        <taxon>Embryophyta</taxon>
        <taxon>Tracheophyta</taxon>
        <taxon>Lycopodiopsida</taxon>
        <taxon>Lycopodiales</taxon>
        <taxon>Lycopodiaceae</taxon>
        <taxon>Lycopodioideae</taxon>
        <taxon>Diphasiastrum</taxon>
    </lineage>
</organism>
<evidence type="ECO:0000313" key="1">
    <source>
        <dbReference type="EMBL" id="KAJ7537769.1"/>
    </source>
</evidence>
<dbReference type="EMBL" id="CM055102">
    <property type="protein sequence ID" value="KAJ7537769.1"/>
    <property type="molecule type" value="Genomic_DNA"/>
</dbReference>